<keyword evidence="1" id="KW-1133">Transmembrane helix</keyword>
<evidence type="ECO:0000313" key="3">
    <source>
        <dbReference type="Proteomes" id="UP000054251"/>
    </source>
</evidence>
<name>A0A0V1PYT0_9ASCO</name>
<keyword evidence="1" id="KW-0812">Transmembrane</keyword>
<accession>A0A0V1PYT0</accession>
<dbReference type="OrthoDB" id="1915122at2759"/>
<dbReference type="GeneID" id="26839921"/>
<proteinExistence type="predicted"/>
<dbReference type="EMBL" id="LMYN01000056">
    <property type="protein sequence ID" value="KSA01347.1"/>
    <property type="molecule type" value="Genomic_DNA"/>
</dbReference>
<gene>
    <name evidence="2" type="ORF">AC631_02912</name>
</gene>
<sequence length="124" mass="13796">MPTIGSCAFWADQGSVTFDRKMHSYGGGAKILEDFRRWKAMSTSEKTVTIVKDNKYKILIGTWLGSLYGKWAYVENNRIMDATQKAVRIKNFGIASTGILALGIFSLIMNGRYPKSQSSSASKE</sequence>
<feature type="transmembrane region" description="Helical" evidence="1">
    <location>
        <begin position="92"/>
        <end position="109"/>
    </location>
</feature>
<evidence type="ECO:0008006" key="4">
    <source>
        <dbReference type="Google" id="ProtNLM"/>
    </source>
</evidence>
<comment type="caution">
    <text evidence="2">The sequence shown here is derived from an EMBL/GenBank/DDBJ whole genome shotgun (WGS) entry which is preliminary data.</text>
</comment>
<keyword evidence="3" id="KW-1185">Reference proteome</keyword>
<dbReference type="RefSeq" id="XP_015467449.1">
    <property type="nucleotide sequence ID" value="XM_015611741.1"/>
</dbReference>
<reference evidence="2 3" key="1">
    <citation type="submission" date="2015-11" db="EMBL/GenBank/DDBJ databases">
        <title>The genome of Debaryomyces fabryi.</title>
        <authorList>
            <person name="Tafer H."/>
            <person name="Lopandic K."/>
        </authorList>
    </citation>
    <scope>NUCLEOTIDE SEQUENCE [LARGE SCALE GENOMIC DNA]</scope>
    <source>
        <strain evidence="2 3">CBS 789</strain>
    </source>
</reference>
<dbReference type="AlphaFoldDB" id="A0A0V1PYT0"/>
<evidence type="ECO:0000313" key="2">
    <source>
        <dbReference type="EMBL" id="KSA01347.1"/>
    </source>
</evidence>
<keyword evidence="1" id="KW-0472">Membrane</keyword>
<evidence type="ECO:0000256" key="1">
    <source>
        <dbReference type="SAM" id="Phobius"/>
    </source>
</evidence>
<dbReference type="Proteomes" id="UP000054251">
    <property type="component" value="Unassembled WGS sequence"/>
</dbReference>
<organism evidence="2 3">
    <name type="scientific">Debaryomyces fabryi</name>
    <dbReference type="NCBI Taxonomy" id="58627"/>
    <lineage>
        <taxon>Eukaryota</taxon>
        <taxon>Fungi</taxon>
        <taxon>Dikarya</taxon>
        <taxon>Ascomycota</taxon>
        <taxon>Saccharomycotina</taxon>
        <taxon>Pichiomycetes</taxon>
        <taxon>Debaryomycetaceae</taxon>
        <taxon>Debaryomyces</taxon>
    </lineage>
</organism>
<protein>
    <recommendedName>
        <fullName evidence="4">HIG1 domain-containing protein</fullName>
    </recommendedName>
</protein>